<evidence type="ECO:0000313" key="13">
    <source>
        <dbReference type="EMBL" id="KTD61636.1"/>
    </source>
</evidence>
<evidence type="ECO:0000256" key="6">
    <source>
        <dbReference type="ARBA" id="ARBA00022984"/>
    </source>
</evidence>
<dbReference type="UniPathway" id="UPA00219"/>
<keyword evidence="14" id="KW-1185">Reference proteome</keyword>
<evidence type="ECO:0000256" key="10">
    <source>
        <dbReference type="HAMAP-Rule" id="MF_00033"/>
    </source>
</evidence>
<keyword evidence="4 10" id="KW-0808">Transferase</keyword>
<evidence type="ECO:0000256" key="8">
    <source>
        <dbReference type="ARBA" id="ARBA00023306"/>
    </source>
</evidence>
<keyword evidence="6 10" id="KW-0573">Peptidoglycan synthesis</keyword>
<keyword evidence="1 10" id="KW-1003">Cell membrane</keyword>
<feature type="binding site" evidence="10">
    <location>
        <position position="196"/>
    </location>
    <ligand>
        <name>UDP-N-acetyl-alpha-D-glucosamine</name>
        <dbReference type="ChEBI" id="CHEBI:57705"/>
    </ligand>
</feature>
<evidence type="ECO:0000256" key="5">
    <source>
        <dbReference type="ARBA" id="ARBA00022960"/>
    </source>
</evidence>
<name>A0A0W0YXM5_LEGSP</name>
<keyword evidence="7 10" id="KW-0472">Membrane</keyword>
<organism evidence="13 14">
    <name type="scientific">Legionella spiritensis</name>
    <dbReference type="NCBI Taxonomy" id="452"/>
    <lineage>
        <taxon>Bacteria</taxon>
        <taxon>Pseudomonadati</taxon>
        <taxon>Pseudomonadota</taxon>
        <taxon>Gammaproteobacteria</taxon>
        <taxon>Legionellales</taxon>
        <taxon>Legionellaceae</taxon>
        <taxon>Legionella</taxon>
    </lineage>
</organism>
<dbReference type="Pfam" id="PF03033">
    <property type="entry name" value="Glyco_transf_28"/>
    <property type="match status" value="1"/>
</dbReference>
<comment type="function">
    <text evidence="10">Cell wall formation. Catalyzes the transfer of a GlcNAc subunit on undecaprenyl-pyrophosphoryl-MurNAc-pentapeptide (lipid intermediate I) to form undecaprenyl-pyrophosphoryl-MurNAc-(pentapeptide)GlcNAc (lipid intermediate II).</text>
</comment>
<dbReference type="EC" id="2.4.1.227" evidence="10"/>
<dbReference type="GO" id="GO:0005975">
    <property type="term" value="P:carbohydrate metabolic process"/>
    <property type="evidence" value="ECO:0007669"/>
    <property type="project" value="InterPro"/>
</dbReference>
<dbReference type="Proteomes" id="UP000054877">
    <property type="component" value="Unassembled WGS sequence"/>
</dbReference>
<dbReference type="OrthoDB" id="9808936at2"/>
<dbReference type="PANTHER" id="PTHR21015">
    <property type="entry name" value="UDP-N-ACETYLGLUCOSAMINE--N-ACETYLMURAMYL-(PENTAPEPTIDE) PYROPHOSPHORYL-UNDECAPRENOL N-ACETYLGLUCOSAMINE TRANSFERASE 1"/>
    <property type="match status" value="1"/>
</dbReference>
<evidence type="ECO:0000259" key="11">
    <source>
        <dbReference type="Pfam" id="PF03033"/>
    </source>
</evidence>
<evidence type="ECO:0000256" key="1">
    <source>
        <dbReference type="ARBA" id="ARBA00022475"/>
    </source>
</evidence>
<proteinExistence type="inferred from homology"/>
<dbReference type="GO" id="GO:0050511">
    <property type="term" value="F:undecaprenyldiphospho-muramoylpentapeptide beta-N-acetylglucosaminyltransferase activity"/>
    <property type="evidence" value="ECO:0007669"/>
    <property type="project" value="UniProtKB-UniRule"/>
</dbReference>
<feature type="binding site" evidence="10">
    <location>
        <position position="166"/>
    </location>
    <ligand>
        <name>UDP-N-acetyl-alpha-D-glucosamine</name>
        <dbReference type="ChEBI" id="CHEBI:57705"/>
    </ligand>
</feature>
<evidence type="ECO:0000256" key="9">
    <source>
        <dbReference type="ARBA" id="ARBA00023316"/>
    </source>
</evidence>
<evidence type="ECO:0000256" key="4">
    <source>
        <dbReference type="ARBA" id="ARBA00022679"/>
    </source>
</evidence>
<dbReference type="GO" id="GO:0051991">
    <property type="term" value="F:UDP-N-acetyl-D-glucosamine:N-acetylmuramoyl-L-alanyl-D-glutamyl-meso-2,6-diaminopimelyl-D-alanyl-D-alanine-diphosphoundecaprenol 4-beta-N-acetylglucosaminlytransferase activity"/>
    <property type="evidence" value="ECO:0007669"/>
    <property type="project" value="RHEA"/>
</dbReference>
<comment type="catalytic activity">
    <reaction evidence="10">
        <text>di-trans,octa-cis-undecaprenyl diphospho-N-acetyl-alpha-D-muramoyl-L-alanyl-D-glutamyl-meso-2,6-diaminopimeloyl-D-alanyl-D-alanine + UDP-N-acetyl-alpha-D-glucosamine = di-trans,octa-cis-undecaprenyl diphospho-[N-acetyl-alpha-D-glucosaminyl-(1-&gt;4)]-N-acetyl-alpha-D-muramoyl-L-alanyl-D-glutamyl-meso-2,6-diaminopimeloyl-D-alanyl-D-alanine + UDP + H(+)</text>
        <dbReference type="Rhea" id="RHEA:31227"/>
        <dbReference type="ChEBI" id="CHEBI:15378"/>
        <dbReference type="ChEBI" id="CHEBI:57705"/>
        <dbReference type="ChEBI" id="CHEBI:58223"/>
        <dbReference type="ChEBI" id="CHEBI:61387"/>
        <dbReference type="ChEBI" id="CHEBI:61388"/>
        <dbReference type="EC" id="2.4.1.227"/>
    </reaction>
</comment>
<keyword evidence="8 10" id="KW-0131">Cell cycle</keyword>
<feature type="domain" description="Glycosyl transferase family 28 C-terminal" evidence="12">
    <location>
        <begin position="190"/>
        <end position="334"/>
    </location>
</feature>
<dbReference type="PATRIC" id="fig|452.5.peg.2500"/>
<dbReference type="GO" id="GO:0008360">
    <property type="term" value="P:regulation of cell shape"/>
    <property type="evidence" value="ECO:0007669"/>
    <property type="project" value="UniProtKB-KW"/>
</dbReference>
<dbReference type="EMBL" id="LNYX01000031">
    <property type="protein sequence ID" value="KTD61636.1"/>
    <property type="molecule type" value="Genomic_DNA"/>
</dbReference>
<reference evidence="13 14" key="1">
    <citation type="submission" date="2015-11" db="EMBL/GenBank/DDBJ databases">
        <title>Genomic analysis of 38 Legionella species identifies large and diverse effector repertoires.</title>
        <authorList>
            <person name="Burstein D."/>
            <person name="Amaro F."/>
            <person name="Zusman T."/>
            <person name="Lifshitz Z."/>
            <person name="Cohen O."/>
            <person name="Gilbert J.A."/>
            <person name="Pupko T."/>
            <person name="Shuman H.A."/>
            <person name="Segal G."/>
        </authorList>
    </citation>
    <scope>NUCLEOTIDE SEQUENCE [LARGE SCALE GENOMIC DNA]</scope>
    <source>
        <strain evidence="13 14">Mt.St.Helens-9</strain>
    </source>
</reference>
<dbReference type="STRING" id="452.Lspi_2266"/>
<dbReference type="InterPro" id="IPR007235">
    <property type="entry name" value="Glyco_trans_28_C"/>
</dbReference>
<keyword evidence="3 10" id="KW-0328">Glycosyltransferase</keyword>
<keyword evidence="2 10" id="KW-0132">Cell division</keyword>
<dbReference type="GO" id="GO:0005886">
    <property type="term" value="C:plasma membrane"/>
    <property type="evidence" value="ECO:0007669"/>
    <property type="project" value="UniProtKB-SubCell"/>
</dbReference>
<comment type="caution">
    <text evidence="13">The sequence shown here is derived from an EMBL/GenBank/DDBJ whole genome shotgun (WGS) entry which is preliminary data.</text>
</comment>
<comment type="subcellular location">
    <subcellularLocation>
        <location evidence="10">Cell membrane</location>
        <topology evidence="10">Peripheral membrane protein</topology>
        <orientation evidence="10">Cytoplasmic side</orientation>
    </subcellularLocation>
</comment>
<comment type="caution">
    <text evidence="10">Lacks conserved residue(s) required for the propagation of feature annotation.</text>
</comment>
<keyword evidence="9 10" id="KW-0961">Cell wall biogenesis/degradation</keyword>
<dbReference type="SUPFAM" id="SSF53756">
    <property type="entry name" value="UDP-Glycosyltransferase/glycogen phosphorylase"/>
    <property type="match status" value="1"/>
</dbReference>
<feature type="binding site" evidence="10">
    <location>
        <begin position="12"/>
        <end position="14"/>
    </location>
    <ligand>
        <name>UDP-N-acetyl-alpha-D-glucosamine</name>
        <dbReference type="ChEBI" id="CHEBI:57705"/>
    </ligand>
</feature>
<dbReference type="Pfam" id="PF04101">
    <property type="entry name" value="Glyco_tran_28_C"/>
    <property type="match status" value="1"/>
</dbReference>
<comment type="similarity">
    <text evidence="10">Belongs to the glycosyltransferase 28 family. MurG subfamily.</text>
</comment>
<dbReference type="InterPro" id="IPR006009">
    <property type="entry name" value="GlcNAc_MurG"/>
</dbReference>
<dbReference type="PANTHER" id="PTHR21015:SF27">
    <property type="entry name" value="UDP-N-ACETYLGLUCOSAMINE--N-ACETYLMURAMYL-(PENTAPEPTIDE) PYROPHOSPHORYL-UNDECAPRENOL N-ACETYLGLUCOSAMINE TRANSFERASE"/>
    <property type="match status" value="1"/>
</dbReference>
<dbReference type="NCBIfam" id="TIGR01133">
    <property type="entry name" value="murG"/>
    <property type="match status" value="1"/>
</dbReference>
<dbReference type="GO" id="GO:0051301">
    <property type="term" value="P:cell division"/>
    <property type="evidence" value="ECO:0007669"/>
    <property type="project" value="UniProtKB-KW"/>
</dbReference>
<dbReference type="HAMAP" id="MF_00033">
    <property type="entry name" value="MurG"/>
    <property type="match status" value="1"/>
</dbReference>
<dbReference type="GO" id="GO:0009252">
    <property type="term" value="P:peptidoglycan biosynthetic process"/>
    <property type="evidence" value="ECO:0007669"/>
    <property type="project" value="UniProtKB-UniRule"/>
</dbReference>
<dbReference type="InterPro" id="IPR004276">
    <property type="entry name" value="GlycoTrans_28_N"/>
</dbReference>
<evidence type="ECO:0000256" key="7">
    <source>
        <dbReference type="ARBA" id="ARBA00023136"/>
    </source>
</evidence>
<evidence type="ECO:0000313" key="14">
    <source>
        <dbReference type="Proteomes" id="UP000054877"/>
    </source>
</evidence>
<dbReference type="Gene3D" id="3.40.50.2000">
    <property type="entry name" value="Glycogen Phosphorylase B"/>
    <property type="match status" value="2"/>
</dbReference>
<feature type="binding site" evidence="10">
    <location>
        <position position="291"/>
    </location>
    <ligand>
        <name>UDP-N-acetyl-alpha-D-glucosamine</name>
        <dbReference type="ChEBI" id="CHEBI:57705"/>
    </ligand>
</feature>
<dbReference type="AlphaFoldDB" id="A0A0W0YXM5"/>
<comment type="pathway">
    <text evidence="10">Cell wall biogenesis; peptidoglycan biosynthesis.</text>
</comment>
<keyword evidence="5 10" id="KW-0133">Cell shape</keyword>
<protein>
    <recommendedName>
        <fullName evidence="10">UDP-N-acetylglucosamine--N-acetylmuramyl-(pentapeptide) pyrophosphoryl-undecaprenol N-acetylglucosamine transferase</fullName>
        <ecNumber evidence="10">2.4.1.227</ecNumber>
    </recommendedName>
    <alternativeName>
        <fullName evidence="10">Undecaprenyl-PP-MurNAc-pentapeptide-UDPGlcNAc GlcNAc transferase</fullName>
    </alternativeName>
</protein>
<dbReference type="RefSeq" id="WP_058484174.1">
    <property type="nucleotide sequence ID" value="NZ_CAAAII010000001.1"/>
</dbReference>
<sequence>MNAKLVLTGGGTAGHVTPNLALIEHLQSQDWTIDYIGSAMGVEQTIVASTGVPFHAISAGKLRRYFSWNNFLDPFKVLLGIFQAFRLLRRLETDVVFSKGGFVAFPVVVAAWLNRIPVVAHESDISPGLANRLGFPFVNKICVTFAIAKKHFRNQDKVAITGTPIRQQLFQGDRQRGLERCGFQGDKPCLMVIGGSMGANAINQAVREALPVLTAQFQVIHLCGKGKTDPALAGKSDYFQLEYATDELADLFAASDLVISRAGANALYEILALQKPHILIPLSAKVSRGDQIQNAEYFREQGISVVIPEEELTATSLLNAIEDVNARRDEIMTRINSLNIESAVLKIVSIIKEQLHAESPEAV</sequence>
<accession>A0A0W0YXM5</accession>
<evidence type="ECO:0000259" key="12">
    <source>
        <dbReference type="Pfam" id="PF04101"/>
    </source>
</evidence>
<gene>
    <name evidence="10 13" type="primary">murG</name>
    <name evidence="13" type="ORF">Lspi_2266</name>
</gene>
<dbReference type="GO" id="GO:0071555">
    <property type="term" value="P:cell wall organization"/>
    <property type="evidence" value="ECO:0007669"/>
    <property type="project" value="UniProtKB-KW"/>
</dbReference>
<feature type="domain" description="Glycosyltransferase family 28 N-terminal" evidence="11">
    <location>
        <begin position="6"/>
        <end position="141"/>
    </location>
</feature>
<dbReference type="NCBIfam" id="NF009102">
    <property type="entry name" value="PRK12446.1"/>
    <property type="match status" value="1"/>
</dbReference>
<dbReference type="CDD" id="cd03785">
    <property type="entry name" value="GT28_MurG"/>
    <property type="match status" value="1"/>
</dbReference>
<evidence type="ECO:0000256" key="3">
    <source>
        <dbReference type="ARBA" id="ARBA00022676"/>
    </source>
</evidence>
<evidence type="ECO:0000256" key="2">
    <source>
        <dbReference type="ARBA" id="ARBA00022618"/>
    </source>
</evidence>